<evidence type="ECO:0000313" key="2">
    <source>
        <dbReference type="Proteomes" id="UP000034164"/>
    </source>
</evidence>
<feature type="non-terminal residue" evidence="1">
    <location>
        <position position="1"/>
    </location>
</feature>
<comment type="caution">
    <text evidence="1">The sequence shown here is derived from an EMBL/GenBank/DDBJ whole genome shotgun (WGS) entry which is preliminary data.</text>
</comment>
<feature type="non-terminal residue" evidence="1">
    <location>
        <position position="61"/>
    </location>
</feature>
<dbReference type="OrthoDB" id="2906425at2759"/>
<reference evidence="2" key="1">
    <citation type="journal article" date="2015" name="PLoS Genet.">
        <title>The dynamic genome and transcriptome of the human fungal pathogen Blastomyces and close relative Emmonsia.</title>
        <authorList>
            <person name="Munoz J.F."/>
            <person name="Gauthier G.M."/>
            <person name="Desjardins C.A."/>
            <person name="Gallo J.E."/>
            <person name="Holder J."/>
            <person name="Sullivan T.D."/>
            <person name="Marty A.J."/>
            <person name="Carmen J.C."/>
            <person name="Chen Z."/>
            <person name="Ding L."/>
            <person name="Gujja S."/>
            <person name="Magrini V."/>
            <person name="Misas E."/>
            <person name="Mitreva M."/>
            <person name="Priest M."/>
            <person name="Saif S."/>
            <person name="Whiston E.A."/>
            <person name="Young S."/>
            <person name="Zeng Q."/>
            <person name="Goldman W.E."/>
            <person name="Mardis E.R."/>
            <person name="Taylor J.W."/>
            <person name="McEwen J.G."/>
            <person name="Clay O.K."/>
            <person name="Klein B.S."/>
            <person name="Cuomo C.A."/>
        </authorList>
    </citation>
    <scope>NUCLEOTIDE SEQUENCE [LARGE SCALE GENOMIC DNA]</scope>
    <source>
        <strain evidence="2">UAMH 3008</strain>
    </source>
</reference>
<sequence length="61" mass="7041">HSDLKQSNIMITRDPCNANAYAVIGIIDWVDSGFYPEYYECITLSNGQSIMTDDDWYLYIP</sequence>
<evidence type="ECO:0008006" key="3">
    <source>
        <dbReference type="Google" id="ProtNLM"/>
    </source>
</evidence>
<dbReference type="EMBL" id="LCZI01001370">
    <property type="protein sequence ID" value="KKZ61029.1"/>
    <property type="molecule type" value="Genomic_DNA"/>
</dbReference>
<dbReference type="Proteomes" id="UP000034164">
    <property type="component" value="Unassembled WGS sequence"/>
</dbReference>
<proteinExistence type="predicted"/>
<dbReference type="VEuPathDB" id="FungiDB:EMCG_04323"/>
<name>A0A0G2IZ06_9EURO</name>
<dbReference type="AlphaFoldDB" id="A0A0G2IZ06"/>
<accession>A0A0G2IZ06</accession>
<protein>
    <recommendedName>
        <fullName evidence="3">Protein kinase domain-containing protein</fullName>
    </recommendedName>
</protein>
<evidence type="ECO:0000313" key="1">
    <source>
        <dbReference type="EMBL" id="KKZ61029.1"/>
    </source>
</evidence>
<organism evidence="1 2">
    <name type="scientific">[Emmonsia] crescens</name>
    <dbReference type="NCBI Taxonomy" id="73230"/>
    <lineage>
        <taxon>Eukaryota</taxon>
        <taxon>Fungi</taxon>
        <taxon>Dikarya</taxon>
        <taxon>Ascomycota</taxon>
        <taxon>Pezizomycotina</taxon>
        <taxon>Eurotiomycetes</taxon>
        <taxon>Eurotiomycetidae</taxon>
        <taxon>Onygenales</taxon>
        <taxon>Ajellomycetaceae</taxon>
        <taxon>Emergomyces</taxon>
    </lineage>
</organism>
<gene>
    <name evidence="1" type="ORF">EMCG_04323</name>
</gene>